<dbReference type="InterPro" id="IPR006634">
    <property type="entry name" value="TLC-dom"/>
</dbReference>
<feature type="transmembrane region" description="Helical" evidence="11">
    <location>
        <begin position="178"/>
        <end position="197"/>
    </location>
</feature>
<dbReference type="Proteomes" id="UP001218188">
    <property type="component" value="Unassembled WGS sequence"/>
</dbReference>
<keyword evidence="14" id="KW-1185">Reference proteome</keyword>
<gene>
    <name evidence="13" type="ORF">C8F04DRAFT_1394585</name>
</gene>
<keyword evidence="6 11" id="KW-1133">Transmembrane helix</keyword>
<dbReference type="EMBL" id="JARJCM010000048">
    <property type="protein sequence ID" value="KAJ7035772.1"/>
    <property type="molecule type" value="Genomic_DNA"/>
</dbReference>
<feature type="compositionally biased region" description="Pro residues" evidence="10">
    <location>
        <begin position="40"/>
        <end position="50"/>
    </location>
</feature>
<dbReference type="GO" id="GO:0046513">
    <property type="term" value="P:ceramide biosynthetic process"/>
    <property type="evidence" value="ECO:0007669"/>
    <property type="project" value="InterPro"/>
</dbReference>
<sequence>MISTGRAKPRVGIDDPSHHLAALAPFPPDSPPTPLSSSPPLLPLPTPPSTTAPSGGKARKKDHLKSELMRPEDVSVWLRWAVSPASALRLLLLPILLAVPTHFVLQAYLPPAQRTWTLDLAPLGLEGWMWSGLPLNPFTPFFTLSHPAPPPPPGAAFSAAPTDQWISRGGQLYIKGPLDLALLAWTIVVTSYLRLVFTLAHLPLDWPPVVYFAVVAVWGVAIMRTTPAFWFRTAFFWRDYPHTHLSGAMKRYYVVQIGYWVQQWTVLLLGLEKRRSDYWEYMVHHVVTVWMVSWSYLMNVTLLGTAVFVSMDVPDLLLAVSKMLNYLQLERPKVVSFAVFVVAWTYFRHYISIRILWSLRYEFHLVPKAHQVFSPRTGIYMALWMRDQMFYALCVLQVLNLFWYYLILRILFRTIFHAETDDNRSDAEEEDEPMAIDEKAEIPSEKGLGASLGRQTPCPPSTTAKSGRGKKRGGAAARVGNKNGNGSVGLSVGPNRARLRLALAASKRRDGGTREVEAEAEAEEDEDTRRPPPAARTTDDKTENSTRPPKSGLEPFLLCLIISLISFFLAYVYSLSLLLPTPLLLLSFPPSLSIFAHVFTSPGPPPFYSPAFHSHSEAVRHYTHPCIYPRISSFYLATCATYPAAATRRAELTGGMGPLAVEPLHDRRLVGICTRSDARSWRARGRRARGHSGTSGLKLSDSTLKTSNFRVSKPKDVNR</sequence>
<feature type="region of interest" description="Disordered" evidence="10">
    <location>
        <begin position="504"/>
        <end position="549"/>
    </location>
</feature>
<evidence type="ECO:0000256" key="2">
    <source>
        <dbReference type="ARBA" id="ARBA00009808"/>
    </source>
</evidence>
<evidence type="ECO:0000256" key="1">
    <source>
        <dbReference type="ARBA" id="ARBA00004477"/>
    </source>
</evidence>
<dbReference type="PANTHER" id="PTHR12560">
    <property type="entry name" value="LONGEVITY ASSURANCE FACTOR 1 LAG1"/>
    <property type="match status" value="1"/>
</dbReference>
<evidence type="ECO:0000313" key="13">
    <source>
        <dbReference type="EMBL" id="KAJ7035772.1"/>
    </source>
</evidence>
<name>A0AAD6T1S6_9AGAR</name>
<feature type="transmembrane region" description="Helical" evidence="11">
    <location>
        <begin position="389"/>
        <end position="407"/>
    </location>
</feature>
<comment type="caution">
    <text evidence="13">The sequence shown here is derived from an EMBL/GenBank/DDBJ whole genome shotgun (WGS) entry which is preliminary data.</text>
</comment>
<evidence type="ECO:0000256" key="8">
    <source>
        <dbReference type="ARBA" id="ARBA00023180"/>
    </source>
</evidence>
<feature type="transmembrane region" description="Helical" evidence="11">
    <location>
        <begin position="334"/>
        <end position="357"/>
    </location>
</feature>
<feature type="domain" description="TLC" evidence="12">
    <location>
        <begin position="197"/>
        <end position="416"/>
    </location>
</feature>
<proteinExistence type="inferred from homology"/>
<feature type="compositionally biased region" description="Basic and acidic residues" evidence="10">
    <location>
        <begin position="507"/>
        <end position="517"/>
    </location>
</feature>
<evidence type="ECO:0000256" key="9">
    <source>
        <dbReference type="PROSITE-ProRule" id="PRU00205"/>
    </source>
</evidence>
<feature type="transmembrane region" description="Helical" evidence="11">
    <location>
        <begin position="209"/>
        <end position="231"/>
    </location>
</feature>
<protein>
    <submittedName>
        <fullName evidence="13">TLC domain-containing protein</fullName>
    </submittedName>
</protein>
<evidence type="ECO:0000256" key="7">
    <source>
        <dbReference type="ARBA" id="ARBA00023136"/>
    </source>
</evidence>
<feature type="transmembrane region" description="Helical" evidence="11">
    <location>
        <begin position="555"/>
        <end position="573"/>
    </location>
</feature>
<feature type="region of interest" description="Disordered" evidence="10">
    <location>
        <begin position="683"/>
        <end position="719"/>
    </location>
</feature>
<evidence type="ECO:0000256" key="10">
    <source>
        <dbReference type="SAM" id="MobiDB-lite"/>
    </source>
</evidence>
<feature type="transmembrane region" description="Helical" evidence="11">
    <location>
        <begin position="291"/>
        <end position="313"/>
    </location>
</feature>
<dbReference type="GO" id="GO:0050291">
    <property type="term" value="F:sphingosine N-acyltransferase activity"/>
    <property type="evidence" value="ECO:0007669"/>
    <property type="project" value="InterPro"/>
</dbReference>
<keyword evidence="8" id="KW-0325">Glycoprotein</keyword>
<reference evidence="13" key="1">
    <citation type="submission" date="2023-03" db="EMBL/GenBank/DDBJ databases">
        <title>Massive genome expansion in bonnet fungi (Mycena s.s.) driven by repeated elements and novel gene families across ecological guilds.</title>
        <authorList>
            <consortium name="Lawrence Berkeley National Laboratory"/>
            <person name="Harder C.B."/>
            <person name="Miyauchi S."/>
            <person name="Viragh M."/>
            <person name="Kuo A."/>
            <person name="Thoen E."/>
            <person name="Andreopoulos B."/>
            <person name="Lu D."/>
            <person name="Skrede I."/>
            <person name="Drula E."/>
            <person name="Henrissat B."/>
            <person name="Morin E."/>
            <person name="Kohler A."/>
            <person name="Barry K."/>
            <person name="LaButti K."/>
            <person name="Morin E."/>
            <person name="Salamov A."/>
            <person name="Lipzen A."/>
            <person name="Mereny Z."/>
            <person name="Hegedus B."/>
            <person name="Baldrian P."/>
            <person name="Stursova M."/>
            <person name="Weitz H."/>
            <person name="Taylor A."/>
            <person name="Grigoriev I.V."/>
            <person name="Nagy L.G."/>
            <person name="Martin F."/>
            <person name="Kauserud H."/>
        </authorList>
    </citation>
    <scope>NUCLEOTIDE SEQUENCE</scope>
    <source>
        <strain evidence="13">CBHHK200</strain>
    </source>
</reference>
<dbReference type="PROSITE" id="PS50922">
    <property type="entry name" value="TLC"/>
    <property type="match status" value="1"/>
</dbReference>
<dbReference type="InterPro" id="IPR016439">
    <property type="entry name" value="Lag1/Lac1-like"/>
</dbReference>
<evidence type="ECO:0000256" key="4">
    <source>
        <dbReference type="ARBA" id="ARBA00022692"/>
    </source>
</evidence>
<feature type="compositionally biased region" description="Low complexity" evidence="10">
    <location>
        <begin position="474"/>
        <end position="485"/>
    </location>
</feature>
<dbReference type="SMART" id="SM00724">
    <property type="entry name" value="TLC"/>
    <property type="match status" value="1"/>
</dbReference>
<comment type="subcellular location">
    <subcellularLocation>
        <location evidence="1">Endoplasmic reticulum membrane</location>
        <topology evidence="1">Multi-pass membrane protein</topology>
    </subcellularLocation>
</comment>
<keyword evidence="4 9" id="KW-0812">Transmembrane</keyword>
<organism evidence="13 14">
    <name type="scientific">Mycena alexandri</name>
    <dbReference type="NCBI Taxonomy" id="1745969"/>
    <lineage>
        <taxon>Eukaryota</taxon>
        <taxon>Fungi</taxon>
        <taxon>Dikarya</taxon>
        <taxon>Basidiomycota</taxon>
        <taxon>Agaricomycotina</taxon>
        <taxon>Agaricomycetes</taxon>
        <taxon>Agaricomycetidae</taxon>
        <taxon>Agaricales</taxon>
        <taxon>Marasmiineae</taxon>
        <taxon>Mycenaceae</taxon>
        <taxon>Mycena</taxon>
    </lineage>
</organism>
<feature type="transmembrane region" description="Helical" evidence="11">
    <location>
        <begin position="252"/>
        <end position="271"/>
    </location>
</feature>
<feature type="region of interest" description="Disordered" evidence="10">
    <location>
        <begin position="446"/>
        <end position="492"/>
    </location>
</feature>
<keyword evidence="5" id="KW-0256">Endoplasmic reticulum</keyword>
<dbReference type="GO" id="GO:0005789">
    <property type="term" value="C:endoplasmic reticulum membrane"/>
    <property type="evidence" value="ECO:0007669"/>
    <property type="project" value="UniProtKB-SubCell"/>
</dbReference>
<dbReference type="AlphaFoldDB" id="A0AAD6T1S6"/>
<comment type="similarity">
    <text evidence="2">Belongs to the sphingosine N-acyltransferase family.</text>
</comment>
<dbReference type="PANTHER" id="PTHR12560:SF11">
    <property type="entry name" value="CERAMIDE SYNTHASE LAC1-RELATED"/>
    <property type="match status" value="1"/>
</dbReference>
<dbReference type="Pfam" id="PF03798">
    <property type="entry name" value="TRAM_LAG1_CLN8"/>
    <property type="match status" value="1"/>
</dbReference>
<keyword evidence="3" id="KW-0808">Transferase</keyword>
<evidence type="ECO:0000256" key="11">
    <source>
        <dbReference type="SAM" id="Phobius"/>
    </source>
</evidence>
<evidence type="ECO:0000256" key="6">
    <source>
        <dbReference type="ARBA" id="ARBA00022989"/>
    </source>
</evidence>
<evidence type="ECO:0000259" key="12">
    <source>
        <dbReference type="PROSITE" id="PS50922"/>
    </source>
</evidence>
<evidence type="ECO:0000256" key="5">
    <source>
        <dbReference type="ARBA" id="ARBA00022824"/>
    </source>
</evidence>
<feature type="region of interest" description="Disordered" evidence="10">
    <location>
        <begin position="1"/>
        <end position="64"/>
    </location>
</feature>
<evidence type="ECO:0000256" key="3">
    <source>
        <dbReference type="ARBA" id="ARBA00022679"/>
    </source>
</evidence>
<feature type="compositionally biased region" description="Polar residues" evidence="10">
    <location>
        <begin position="700"/>
        <end position="710"/>
    </location>
</feature>
<feature type="compositionally biased region" description="Pro residues" evidence="10">
    <location>
        <begin position="25"/>
        <end position="34"/>
    </location>
</feature>
<evidence type="ECO:0000313" key="14">
    <source>
        <dbReference type="Proteomes" id="UP001218188"/>
    </source>
</evidence>
<accession>A0AAD6T1S6</accession>
<keyword evidence="7 9" id="KW-0472">Membrane</keyword>